<keyword evidence="6 11" id="KW-0812">Transmembrane</keyword>
<protein>
    <recommendedName>
        <fullName evidence="11">Cellulose synthase catalytic subunit [UDP-forming]</fullName>
        <ecNumber evidence="11">2.4.1.12</ecNumber>
    </recommendedName>
</protein>
<comment type="caution">
    <text evidence="14">The sequence shown here is derived from an EMBL/GenBank/DDBJ whole genome shotgun (WGS) entry which is preliminary data.</text>
</comment>
<dbReference type="CDD" id="cd06421">
    <property type="entry name" value="CESA_CelA_like"/>
    <property type="match status" value="1"/>
</dbReference>
<evidence type="ECO:0000256" key="2">
    <source>
        <dbReference type="ARBA" id="ARBA00022475"/>
    </source>
</evidence>
<feature type="transmembrane region" description="Helical" evidence="11">
    <location>
        <begin position="45"/>
        <end position="66"/>
    </location>
</feature>
<keyword evidence="7 11" id="KW-0135">Cellulose biosynthesis</keyword>
<evidence type="ECO:0000313" key="14">
    <source>
        <dbReference type="EMBL" id="MBW4547544.1"/>
    </source>
</evidence>
<gene>
    <name evidence="14" type="primary">bcsA</name>
    <name evidence="14" type="ORF">KME25_24350</name>
</gene>
<comment type="function">
    <text evidence="11">Catalytic subunit of cellulose synthase. It polymerizes uridine 5'-diphosphate glucose to cellulose.</text>
</comment>
<dbReference type="SUPFAM" id="SSF141371">
    <property type="entry name" value="PilZ domain-like"/>
    <property type="match status" value="1"/>
</dbReference>
<evidence type="ECO:0000256" key="11">
    <source>
        <dbReference type="RuleBase" id="RU365020"/>
    </source>
</evidence>
<feature type="transmembrane region" description="Helical" evidence="11">
    <location>
        <begin position="462"/>
        <end position="488"/>
    </location>
</feature>
<feature type="domain" description="PilZ" evidence="12">
    <location>
        <begin position="609"/>
        <end position="704"/>
    </location>
</feature>
<keyword evidence="11" id="KW-0973">c-di-GMP</keyword>
<reference evidence="14" key="1">
    <citation type="submission" date="2021-05" db="EMBL/GenBank/DDBJ databases">
        <authorList>
            <person name="Pietrasiak N."/>
            <person name="Ward R."/>
            <person name="Stajich J.E."/>
            <person name="Kurbessoian T."/>
        </authorList>
    </citation>
    <scope>NUCLEOTIDE SEQUENCE</scope>
    <source>
        <strain evidence="14">CPER-KK1</strain>
    </source>
</reference>
<evidence type="ECO:0000259" key="12">
    <source>
        <dbReference type="Pfam" id="PF07238"/>
    </source>
</evidence>
<keyword evidence="4 11" id="KW-0328">Glycosyltransferase</keyword>
<dbReference type="PRINTS" id="PR01439">
    <property type="entry name" value="CELLSNTHASEA"/>
</dbReference>
<keyword evidence="3 11" id="KW-0997">Cell inner membrane</keyword>
<comment type="subcellular location">
    <subcellularLocation>
        <location evidence="1">Cell inner membrane</location>
        <topology evidence="1">Multi-pass membrane protein</topology>
    </subcellularLocation>
</comment>
<keyword evidence="5 11" id="KW-0808">Transferase</keyword>
<evidence type="ECO:0000256" key="8">
    <source>
        <dbReference type="ARBA" id="ARBA00022989"/>
    </source>
</evidence>
<sequence length="877" mass="100250">MTSTSSKVREKQSRRRFEISAAHREQLTTWLVDRIPDTFDKVLQWLSHTQLLLLIVSLLMLLTPLITARPAIWQQGVVAAMLIAVGRFALQMEEQKPSKKISEYLHLFLILLSLVSTARYLYYRLNYTLNFDDWLNGTFCFLLLAAELYAICTLVLAYFQTIKIKDRKPVDLSLYPQDQWFNVDIYIPTYNEDVEIVRKTTLAALAIDYPAEKKRVYVLDDGRAEKYKARREELRQMCEELGATMLTRDNNDHAKAGNINTAFTRTNGDLVLILDCDHMPTKNFLMDTVGFFFNQKVAFVQTPHWFYNPDPFERNLLTGGKIPVGNELFYKVLQKGNDFWNAAFFCGSAAVIRKEYALQVGGIATETVTEDCHTAFRLHSLGYESVYYDKIMVAGLAPEKFSAYVGQQVRWARGMAQILRLENPLINPKLNLTIPQRLCYFSATSHFFYGYPRLMYAIAPPLFLLFGINSVRGLGLETLFYALPHIILSMQTNHIPYKNVRFSFWNEIFEFAMSFQAGIVTLMALVNPKLGSFNVTDKGLSVTKRSFDFDSVRYLVIVSAIAAASLFAVPFWLVISPEDTQAVLINAFWCIFNLFLLLAACLVAFEQPQLRRAHRLPRKLTVRIHSGGQTWTGQTIDVSESGTQILLDEWPNIPDEVKVELVGDYGARALMNGKVIRAIATSKLQARLFVDFVEPSRTQLDDLTLVLFSDVKEWYSQNRTEVDNPIESLKFIVTSIKRVFREFRPATGEKVRKQVNAFAQLYWEGWEGHSYTARVTELGTQDISVELEGNNIFNLETMLQTQPLIGLLLSQEADDPQPASLLAKVESIEELAPVQSEKRSSTLATTASMRFRMELSFPESLKRQQHSKIQRLLKTLE</sequence>
<dbReference type="AlphaFoldDB" id="A0A951UC40"/>
<keyword evidence="9 11" id="KW-0472">Membrane</keyword>
<feature type="domain" description="Glycosyltransferase 2-like" evidence="13">
    <location>
        <begin position="270"/>
        <end position="455"/>
    </location>
</feature>
<evidence type="ECO:0000313" key="15">
    <source>
        <dbReference type="Proteomes" id="UP000753908"/>
    </source>
</evidence>
<proteinExistence type="predicted"/>
<feature type="transmembrane region" description="Helical" evidence="11">
    <location>
        <begin position="581"/>
        <end position="605"/>
    </location>
</feature>
<dbReference type="Pfam" id="PF13632">
    <property type="entry name" value="Glyco_trans_2_3"/>
    <property type="match status" value="1"/>
</dbReference>
<evidence type="ECO:0000256" key="6">
    <source>
        <dbReference type="ARBA" id="ARBA00022692"/>
    </source>
</evidence>
<feature type="transmembrane region" description="Helical" evidence="11">
    <location>
        <begin position="134"/>
        <end position="159"/>
    </location>
</feature>
<dbReference type="Gene3D" id="2.40.10.220">
    <property type="entry name" value="predicted glycosyltransferase like domains"/>
    <property type="match status" value="1"/>
</dbReference>
<dbReference type="PANTHER" id="PTHR43867">
    <property type="entry name" value="CELLULOSE SYNTHASE CATALYTIC SUBUNIT A [UDP-FORMING]"/>
    <property type="match status" value="1"/>
</dbReference>
<evidence type="ECO:0000256" key="3">
    <source>
        <dbReference type="ARBA" id="ARBA00022519"/>
    </source>
</evidence>
<name>A0A951UC40_9CYAN</name>
<dbReference type="PANTHER" id="PTHR43867:SF2">
    <property type="entry name" value="CELLULOSE SYNTHASE CATALYTIC SUBUNIT A [UDP-FORMING]"/>
    <property type="match status" value="1"/>
</dbReference>
<dbReference type="NCBIfam" id="TIGR03030">
    <property type="entry name" value="CelA"/>
    <property type="match status" value="1"/>
</dbReference>
<keyword evidence="2 11" id="KW-1003">Cell membrane</keyword>
<evidence type="ECO:0000256" key="1">
    <source>
        <dbReference type="ARBA" id="ARBA00004429"/>
    </source>
</evidence>
<comment type="pathway">
    <text evidence="11">Glycan metabolism; bacterial cellulose biosynthesis.</text>
</comment>
<dbReference type="GO" id="GO:0035438">
    <property type="term" value="F:cyclic-di-GMP binding"/>
    <property type="evidence" value="ECO:0007669"/>
    <property type="project" value="InterPro"/>
</dbReference>
<dbReference type="InterPro" id="IPR050321">
    <property type="entry name" value="Glycosyltr_2/OpgH_subfam"/>
</dbReference>
<keyword evidence="8 11" id="KW-1133">Transmembrane helix</keyword>
<comment type="cofactor">
    <cofactor evidence="11">
        <name>Mg(2+)</name>
        <dbReference type="ChEBI" id="CHEBI:18420"/>
    </cofactor>
</comment>
<reference evidence="14" key="2">
    <citation type="journal article" date="2022" name="Microbiol. Resour. Announc.">
        <title>Metagenome Sequencing to Explore Phylogenomics of Terrestrial Cyanobacteria.</title>
        <authorList>
            <person name="Ward R.D."/>
            <person name="Stajich J.E."/>
            <person name="Johansen J.R."/>
            <person name="Huntemann M."/>
            <person name="Clum A."/>
            <person name="Foster B."/>
            <person name="Foster B."/>
            <person name="Roux S."/>
            <person name="Palaniappan K."/>
            <person name="Varghese N."/>
            <person name="Mukherjee S."/>
            <person name="Reddy T.B.K."/>
            <person name="Daum C."/>
            <person name="Copeland A."/>
            <person name="Chen I.A."/>
            <person name="Ivanova N.N."/>
            <person name="Kyrpides N.C."/>
            <person name="Shapiro N."/>
            <person name="Eloe-Fadrosh E.A."/>
            <person name="Pietrasiak N."/>
        </authorList>
    </citation>
    <scope>NUCLEOTIDE SEQUENCE</scope>
    <source>
        <strain evidence="14">CPER-KK1</strain>
    </source>
</reference>
<evidence type="ECO:0000256" key="5">
    <source>
        <dbReference type="ARBA" id="ARBA00022679"/>
    </source>
</evidence>
<dbReference type="InterPro" id="IPR003919">
    <property type="entry name" value="Cell_synth_A"/>
</dbReference>
<dbReference type="Gene3D" id="3.90.550.10">
    <property type="entry name" value="Spore Coat Polysaccharide Biosynthesis Protein SpsA, Chain A"/>
    <property type="match status" value="1"/>
</dbReference>
<dbReference type="InterPro" id="IPR029044">
    <property type="entry name" value="Nucleotide-diphossugar_trans"/>
</dbReference>
<dbReference type="EMBL" id="JAHHIF010000043">
    <property type="protein sequence ID" value="MBW4547544.1"/>
    <property type="molecule type" value="Genomic_DNA"/>
</dbReference>
<comment type="catalytic activity">
    <reaction evidence="10 11">
        <text>[(1-&gt;4)-beta-D-glucosyl](n) + UDP-alpha-D-glucose = [(1-&gt;4)-beta-D-glucosyl](n+1) + UDP + H(+)</text>
        <dbReference type="Rhea" id="RHEA:19929"/>
        <dbReference type="Rhea" id="RHEA-COMP:10033"/>
        <dbReference type="Rhea" id="RHEA-COMP:10034"/>
        <dbReference type="ChEBI" id="CHEBI:15378"/>
        <dbReference type="ChEBI" id="CHEBI:18246"/>
        <dbReference type="ChEBI" id="CHEBI:58223"/>
        <dbReference type="ChEBI" id="CHEBI:58885"/>
        <dbReference type="EC" id="2.4.1.12"/>
    </reaction>
</comment>
<dbReference type="GO" id="GO:0016760">
    <property type="term" value="F:cellulose synthase (UDP-forming) activity"/>
    <property type="evidence" value="ECO:0007669"/>
    <property type="project" value="UniProtKB-EC"/>
</dbReference>
<feature type="transmembrane region" description="Helical" evidence="11">
    <location>
        <begin position="554"/>
        <end position="575"/>
    </location>
</feature>
<feature type="transmembrane region" description="Helical" evidence="11">
    <location>
        <begin position="508"/>
        <end position="526"/>
    </location>
</feature>
<accession>A0A951UC40</accession>
<evidence type="ECO:0000259" key="13">
    <source>
        <dbReference type="Pfam" id="PF13632"/>
    </source>
</evidence>
<dbReference type="Pfam" id="PF07238">
    <property type="entry name" value="PilZ"/>
    <property type="match status" value="1"/>
</dbReference>
<organism evidence="14 15">
    <name type="scientific">Symplocastrum torsivum CPER-KK1</name>
    <dbReference type="NCBI Taxonomy" id="450513"/>
    <lineage>
        <taxon>Bacteria</taxon>
        <taxon>Bacillati</taxon>
        <taxon>Cyanobacteriota</taxon>
        <taxon>Cyanophyceae</taxon>
        <taxon>Oscillatoriophycideae</taxon>
        <taxon>Oscillatoriales</taxon>
        <taxon>Microcoleaceae</taxon>
        <taxon>Symplocastrum</taxon>
    </lineage>
</organism>
<dbReference type="GO" id="GO:0006011">
    <property type="term" value="P:UDP-alpha-D-glucose metabolic process"/>
    <property type="evidence" value="ECO:0007669"/>
    <property type="project" value="InterPro"/>
</dbReference>
<dbReference type="InterPro" id="IPR001173">
    <property type="entry name" value="Glyco_trans_2-like"/>
</dbReference>
<dbReference type="EC" id="2.4.1.12" evidence="11"/>
<dbReference type="GO" id="GO:0005886">
    <property type="term" value="C:plasma membrane"/>
    <property type="evidence" value="ECO:0007669"/>
    <property type="project" value="UniProtKB-SubCell"/>
</dbReference>
<dbReference type="SUPFAM" id="SSF53448">
    <property type="entry name" value="Nucleotide-diphospho-sugar transferases"/>
    <property type="match status" value="1"/>
</dbReference>
<evidence type="ECO:0000256" key="10">
    <source>
        <dbReference type="ARBA" id="ARBA00048682"/>
    </source>
</evidence>
<dbReference type="Proteomes" id="UP000753908">
    <property type="component" value="Unassembled WGS sequence"/>
</dbReference>
<dbReference type="GO" id="GO:0030244">
    <property type="term" value="P:cellulose biosynthetic process"/>
    <property type="evidence" value="ECO:0007669"/>
    <property type="project" value="UniProtKB-KW"/>
</dbReference>
<evidence type="ECO:0000256" key="4">
    <source>
        <dbReference type="ARBA" id="ARBA00022676"/>
    </source>
</evidence>
<evidence type="ECO:0000256" key="9">
    <source>
        <dbReference type="ARBA" id="ARBA00023136"/>
    </source>
</evidence>
<feature type="transmembrane region" description="Helical" evidence="11">
    <location>
        <begin position="72"/>
        <end position="90"/>
    </location>
</feature>
<feature type="transmembrane region" description="Helical" evidence="11">
    <location>
        <begin position="102"/>
        <end position="122"/>
    </location>
</feature>
<evidence type="ECO:0000256" key="7">
    <source>
        <dbReference type="ARBA" id="ARBA00022916"/>
    </source>
</evidence>
<dbReference type="InterPro" id="IPR009875">
    <property type="entry name" value="PilZ_domain"/>
</dbReference>